<evidence type="ECO:0000313" key="1">
    <source>
        <dbReference type="EMBL" id="KAJ1085185.1"/>
    </source>
</evidence>
<gene>
    <name evidence="1" type="ORF">NDU88_005318</name>
</gene>
<dbReference type="Proteomes" id="UP001066276">
    <property type="component" value="Chromosome 12"/>
</dbReference>
<organism evidence="1 2">
    <name type="scientific">Pleurodeles waltl</name>
    <name type="common">Iberian ribbed newt</name>
    <dbReference type="NCBI Taxonomy" id="8319"/>
    <lineage>
        <taxon>Eukaryota</taxon>
        <taxon>Metazoa</taxon>
        <taxon>Chordata</taxon>
        <taxon>Craniata</taxon>
        <taxon>Vertebrata</taxon>
        <taxon>Euteleostomi</taxon>
        <taxon>Amphibia</taxon>
        <taxon>Batrachia</taxon>
        <taxon>Caudata</taxon>
        <taxon>Salamandroidea</taxon>
        <taxon>Salamandridae</taxon>
        <taxon>Pleurodelinae</taxon>
        <taxon>Pleurodeles</taxon>
    </lineage>
</organism>
<reference evidence="1" key="1">
    <citation type="journal article" date="2022" name="bioRxiv">
        <title>Sequencing and chromosome-scale assembly of the giantPleurodeles waltlgenome.</title>
        <authorList>
            <person name="Brown T."/>
            <person name="Elewa A."/>
            <person name="Iarovenko S."/>
            <person name="Subramanian E."/>
            <person name="Araus A.J."/>
            <person name="Petzold A."/>
            <person name="Susuki M."/>
            <person name="Suzuki K.-i.T."/>
            <person name="Hayashi T."/>
            <person name="Toyoda A."/>
            <person name="Oliveira C."/>
            <person name="Osipova E."/>
            <person name="Leigh N.D."/>
            <person name="Simon A."/>
            <person name="Yun M.H."/>
        </authorList>
    </citation>
    <scope>NUCLEOTIDE SEQUENCE</scope>
    <source>
        <strain evidence="1">20211129_DDA</strain>
        <tissue evidence="1">Liver</tissue>
    </source>
</reference>
<dbReference type="AlphaFoldDB" id="A0AAV7L0W2"/>
<sequence length="87" mass="10196">MYYRDKAAEHLTADDRTCTTETKLQNASQQATEHVLQRQSDIMYYRDRVTEHVLQRQSDIMCYRDKAAEYIAAGDRTCTTETKLQNT</sequence>
<accession>A0AAV7L0W2</accession>
<comment type="caution">
    <text evidence="1">The sequence shown here is derived from an EMBL/GenBank/DDBJ whole genome shotgun (WGS) entry which is preliminary data.</text>
</comment>
<proteinExistence type="predicted"/>
<evidence type="ECO:0000313" key="2">
    <source>
        <dbReference type="Proteomes" id="UP001066276"/>
    </source>
</evidence>
<protein>
    <submittedName>
        <fullName evidence="1">Uncharacterized protein</fullName>
    </submittedName>
</protein>
<name>A0AAV7L0W2_PLEWA</name>
<dbReference type="EMBL" id="JANPWB010000016">
    <property type="protein sequence ID" value="KAJ1085185.1"/>
    <property type="molecule type" value="Genomic_DNA"/>
</dbReference>
<keyword evidence="2" id="KW-1185">Reference proteome</keyword>